<feature type="signal peptide" evidence="4">
    <location>
        <begin position="1"/>
        <end position="26"/>
    </location>
</feature>
<name>A0ABW8AMT9_9ACTN</name>
<dbReference type="InterPro" id="IPR009830">
    <property type="entry name" value="LppX/LprAFG"/>
</dbReference>
<evidence type="ECO:0000313" key="5">
    <source>
        <dbReference type="EMBL" id="MFI7587272.1"/>
    </source>
</evidence>
<dbReference type="Proteomes" id="UP001612915">
    <property type="component" value="Unassembled WGS sequence"/>
</dbReference>
<keyword evidence="5" id="KW-0449">Lipoprotein</keyword>
<dbReference type="SUPFAM" id="SSF89392">
    <property type="entry name" value="Prokaryotic lipoproteins and lipoprotein localization factors"/>
    <property type="match status" value="1"/>
</dbReference>
<dbReference type="PROSITE" id="PS51257">
    <property type="entry name" value="PROKAR_LIPOPROTEIN"/>
    <property type="match status" value="1"/>
</dbReference>
<dbReference type="EMBL" id="JBITLV010000002">
    <property type="protein sequence ID" value="MFI7587272.1"/>
    <property type="molecule type" value="Genomic_DNA"/>
</dbReference>
<accession>A0ABW8AMT9</accession>
<evidence type="ECO:0000256" key="4">
    <source>
        <dbReference type="SAM" id="SignalP"/>
    </source>
</evidence>
<keyword evidence="3" id="KW-0472">Membrane</keyword>
<dbReference type="RefSeq" id="WP_398278562.1">
    <property type="nucleotide sequence ID" value="NZ_JBITLV010000002.1"/>
</dbReference>
<evidence type="ECO:0000256" key="1">
    <source>
        <dbReference type="ARBA" id="ARBA00004196"/>
    </source>
</evidence>
<keyword evidence="3" id="KW-1003">Cell membrane</keyword>
<evidence type="ECO:0000256" key="2">
    <source>
        <dbReference type="ARBA" id="ARBA00009194"/>
    </source>
</evidence>
<evidence type="ECO:0000256" key="3">
    <source>
        <dbReference type="ARBA" id="ARBA00022475"/>
    </source>
</evidence>
<keyword evidence="6" id="KW-1185">Reference proteome</keyword>
<reference evidence="5 6" key="1">
    <citation type="submission" date="2024-10" db="EMBL/GenBank/DDBJ databases">
        <title>The Natural Products Discovery Center: Release of the First 8490 Sequenced Strains for Exploring Actinobacteria Biosynthetic Diversity.</title>
        <authorList>
            <person name="Kalkreuter E."/>
            <person name="Kautsar S.A."/>
            <person name="Yang D."/>
            <person name="Bader C.D."/>
            <person name="Teijaro C.N."/>
            <person name="Fluegel L."/>
            <person name="Davis C.M."/>
            <person name="Simpson J.R."/>
            <person name="Lauterbach L."/>
            <person name="Steele A.D."/>
            <person name="Gui C."/>
            <person name="Meng S."/>
            <person name="Li G."/>
            <person name="Viehrig K."/>
            <person name="Ye F."/>
            <person name="Su P."/>
            <person name="Kiefer A.F."/>
            <person name="Nichols A."/>
            <person name="Cepeda A.J."/>
            <person name="Yan W."/>
            <person name="Fan B."/>
            <person name="Jiang Y."/>
            <person name="Adhikari A."/>
            <person name="Zheng C.-J."/>
            <person name="Schuster L."/>
            <person name="Cowan T.M."/>
            <person name="Smanski M.J."/>
            <person name="Chevrette M.G."/>
            <person name="De Carvalho L.P.S."/>
            <person name="Shen B."/>
        </authorList>
    </citation>
    <scope>NUCLEOTIDE SEQUENCE [LARGE SCALE GENOMIC DNA]</scope>
    <source>
        <strain evidence="5 6">NPDC049639</strain>
    </source>
</reference>
<organism evidence="5 6">
    <name type="scientific">Spongisporangium articulatum</name>
    <dbReference type="NCBI Taxonomy" id="3362603"/>
    <lineage>
        <taxon>Bacteria</taxon>
        <taxon>Bacillati</taxon>
        <taxon>Actinomycetota</taxon>
        <taxon>Actinomycetes</taxon>
        <taxon>Kineosporiales</taxon>
        <taxon>Kineosporiaceae</taxon>
        <taxon>Spongisporangium</taxon>
    </lineage>
</organism>
<dbReference type="Gene3D" id="2.50.20.20">
    <property type="match status" value="1"/>
</dbReference>
<comment type="similarity">
    <text evidence="2">Belongs to the LppX/LprAFG lipoprotein family.</text>
</comment>
<dbReference type="Pfam" id="PF07161">
    <property type="entry name" value="LppX_LprAFG"/>
    <property type="match status" value="1"/>
</dbReference>
<comment type="subcellular location">
    <subcellularLocation>
        <location evidence="1">Cell envelope</location>
    </subcellularLocation>
</comment>
<sequence length="253" mass="27016">MHVSRTTRSILTTALAVVLTVGGLGACSTGDRSNTVAAEPAPPPEVANLLTRCLDFLDGSRTAAFTVKGTGVPKDAGKSRMISGKGVMSRPTPSTAAFDGDLKVLISGSEVPVSVISFRGRLYVRTGENAAWQVSDPGAFGMIDPATWIEREKGIPRMLTELKSVQDGGTSTLDDGTVVHDVKGYITGYLAARLIPIADVNSRVQITLSIDPKTYELRRAVMTGHFFESAPSSSYVVRLFDYDEKVVIKPPKV</sequence>
<keyword evidence="4" id="KW-0732">Signal</keyword>
<feature type="chain" id="PRO_5045380924" evidence="4">
    <location>
        <begin position="27"/>
        <end position="253"/>
    </location>
</feature>
<dbReference type="InterPro" id="IPR029046">
    <property type="entry name" value="LolA/LolB/LppX"/>
</dbReference>
<comment type="caution">
    <text evidence="5">The sequence shown here is derived from an EMBL/GenBank/DDBJ whole genome shotgun (WGS) entry which is preliminary data.</text>
</comment>
<evidence type="ECO:0000313" key="6">
    <source>
        <dbReference type="Proteomes" id="UP001612915"/>
    </source>
</evidence>
<protein>
    <submittedName>
        <fullName evidence="5">LppX_LprAFG lipoprotein</fullName>
    </submittedName>
</protein>
<gene>
    <name evidence="5" type="ORF">ACIB24_09380</name>
</gene>
<proteinExistence type="inferred from homology"/>